<reference evidence="2" key="1">
    <citation type="submission" date="2014-05" db="EMBL/GenBank/DDBJ databases">
        <title>The genome and life-stage specific transcriptomes of Globodera pallida elucidate key aspects of plant parasitism by a cyst nematode.</title>
        <authorList>
            <person name="Cotton J.A."/>
            <person name="Lilley C.J."/>
            <person name="Jones L.M."/>
            <person name="Kikuchi T."/>
            <person name="Reid A.J."/>
            <person name="Thorpe P."/>
            <person name="Tsai I.J."/>
            <person name="Beasley H."/>
            <person name="Blok V."/>
            <person name="Cock P.J.A."/>
            <person name="Van den Akker S.E."/>
            <person name="Holroyd N."/>
            <person name="Hunt M."/>
            <person name="Mantelin S."/>
            <person name="Naghra H."/>
            <person name="Pain A."/>
            <person name="Palomares-Rius J.E."/>
            <person name="Zarowiecki M."/>
            <person name="Berriman M."/>
            <person name="Jones J.T."/>
            <person name="Urwin P.E."/>
        </authorList>
    </citation>
    <scope>NUCLEOTIDE SEQUENCE [LARGE SCALE GENOMIC DNA]</scope>
    <source>
        <strain evidence="2">Lindley</strain>
    </source>
</reference>
<name>A0A183CIQ5_GLOPA</name>
<protein>
    <submittedName>
        <fullName evidence="3">Uncharacterized protein</fullName>
    </submittedName>
</protein>
<accession>A0A183CIQ5</accession>
<proteinExistence type="predicted"/>
<organism evidence="2 3">
    <name type="scientific">Globodera pallida</name>
    <name type="common">Potato cyst nematode worm</name>
    <name type="synonym">Heterodera pallida</name>
    <dbReference type="NCBI Taxonomy" id="36090"/>
    <lineage>
        <taxon>Eukaryota</taxon>
        <taxon>Metazoa</taxon>
        <taxon>Ecdysozoa</taxon>
        <taxon>Nematoda</taxon>
        <taxon>Chromadorea</taxon>
        <taxon>Rhabditida</taxon>
        <taxon>Tylenchina</taxon>
        <taxon>Tylenchomorpha</taxon>
        <taxon>Tylenchoidea</taxon>
        <taxon>Heteroderidae</taxon>
        <taxon>Heteroderinae</taxon>
        <taxon>Globodera</taxon>
    </lineage>
</organism>
<evidence type="ECO:0000313" key="3">
    <source>
        <dbReference type="WBParaSite" id="GPLIN_001276100"/>
    </source>
</evidence>
<evidence type="ECO:0000256" key="1">
    <source>
        <dbReference type="SAM" id="MobiDB-lite"/>
    </source>
</evidence>
<sequence length="245" mass="27976">MFGDNENDLNGAQTQNVQNGANIQINIGKAPKVNKFKLWFNIFVHPIIGNKFVPADGIDDANSSDDYADNNDQQPYSENDEIEMDDDGYRHSRSICVVLYKPNMAKRHIIKLGAVDPQPLYWNRRVFIEQKNSDFGIGNYYALLYAFVETNQGRIMKKLLGFAPLLKIEHENGSTPSQQQFFEYQLSIPINENRFFQYTISSLELQIYQGTIEGPIEISDDPISCLIILGKFAVRCVNANLNQPW</sequence>
<feature type="region of interest" description="Disordered" evidence="1">
    <location>
        <begin position="60"/>
        <end position="84"/>
    </location>
</feature>
<evidence type="ECO:0000313" key="2">
    <source>
        <dbReference type="Proteomes" id="UP000050741"/>
    </source>
</evidence>
<dbReference type="AlphaFoldDB" id="A0A183CIQ5"/>
<keyword evidence="2" id="KW-1185">Reference proteome</keyword>
<feature type="compositionally biased region" description="Acidic residues" evidence="1">
    <location>
        <begin position="60"/>
        <end position="69"/>
    </location>
</feature>
<dbReference type="Proteomes" id="UP000050741">
    <property type="component" value="Unassembled WGS sequence"/>
</dbReference>
<dbReference type="WBParaSite" id="GPLIN_001276100">
    <property type="protein sequence ID" value="GPLIN_001276100"/>
    <property type="gene ID" value="GPLIN_001276100"/>
</dbReference>
<reference evidence="3" key="2">
    <citation type="submission" date="2016-06" db="UniProtKB">
        <authorList>
            <consortium name="WormBaseParasite"/>
        </authorList>
    </citation>
    <scope>IDENTIFICATION</scope>
</reference>